<evidence type="ECO:0000313" key="4">
    <source>
        <dbReference type="Proteomes" id="UP000030418"/>
    </source>
</evidence>
<evidence type="ECO:0000256" key="1">
    <source>
        <dbReference type="SAM" id="Phobius"/>
    </source>
</evidence>
<feature type="transmembrane region" description="Helical" evidence="1">
    <location>
        <begin position="73"/>
        <end position="93"/>
    </location>
</feature>
<keyword evidence="1" id="KW-1133">Transmembrane helix</keyword>
<gene>
    <name evidence="3" type="ORF">P375_05815</name>
</gene>
<dbReference type="EMBL" id="JPXY01000024">
    <property type="protein sequence ID" value="KGQ32310.1"/>
    <property type="molecule type" value="Genomic_DNA"/>
</dbReference>
<feature type="transmembrane region" description="Helical" evidence="1">
    <location>
        <begin position="383"/>
        <end position="402"/>
    </location>
</feature>
<dbReference type="RefSeq" id="WP_039135387.1">
    <property type="nucleotide sequence ID" value="NZ_JPXY01000024.1"/>
</dbReference>
<keyword evidence="1" id="KW-0812">Transmembrane</keyword>
<feature type="transmembrane region" description="Helical" evidence="1">
    <location>
        <begin position="463"/>
        <end position="483"/>
    </location>
</feature>
<reference evidence="3 4" key="1">
    <citation type="submission" date="2014-08" db="EMBL/GenBank/DDBJ databases">
        <title>Chaperone-usher fimbriae in a diverse selection of Gallibacterium genomes.</title>
        <authorList>
            <person name="Kudirkiene E."/>
            <person name="Bager R.J."/>
            <person name="Johnson T.J."/>
            <person name="Bojesen A.M."/>
        </authorList>
    </citation>
    <scope>NUCLEOTIDE SEQUENCE [LARGE SCALE GENOMIC DNA]</scope>
    <source>
        <strain evidence="3 4">CCM5976</strain>
    </source>
</reference>
<evidence type="ECO:0000313" key="3">
    <source>
        <dbReference type="EMBL" id="KGQ32310.1"/>
    </source>
</evidence>
<organism evidence="3 4">
    <name type="scientific">Gallibacterium genomosp. 2</name>
    <dbReference type="NCBI Taxonomy" id="155517"/>
    <lineage>
        <taxon>Bacteria</taxon>
        <taxon>Pseudomonadati</taxon>
        <taxon>Pseudomonadota</taxon>
        <taxon>Gammaproteobacteria</taxon>
        <taxon>Pasteurellales</taxon>
        <taxon>Pasteurellaceae</taxon>
        <taxon>Gallibacterium</taxon>
    </lineage>
</organism>
<feature type="transmembrane region" description="Helical" evidence="1">
    <location>
        <begin position="409"/>
        <end position="427"/>
    </location>
</feature>
<proteinExistence type="predicted"/>
<evidence type="ECO:0000259" key="2">
    <source>
        <dbReference type="Pfam" id="PF07916"/>
    </source>
</evidence>
<dbReference type="Proteomes" id="UP000030418">
    <property type="component" value="Unassembled WGS sequence"/>
</dbReference>
<dbReference type="Pfam" id="PF07916">
    <property type="entry name" value="TraG_N"/>
    <property type="match status" value="1"/>
</dbReference>
<comment type="caution">
    <text evidence="3">The sequence shown here is derived from an EMBL/GenBank/DDBJ whole genome shotgun (WGS) entry which is preliminary data.</text>
</comment>
<keyword evidence="4" id="KW-1185">Reference proteome</keyword>
<feature type="domain" description="TraG N-terminal Proteobacteria" evidence="2">
    <location>
        <begin position="13"/>
        <end position="501"/>
    </location>
</feature>
<dbReference type="AlphaFoldDB" id="A0A0A2XNS7"/>
<dbReference type="InterPro" id="IPR012931">
    <property type="entry name" value="TraG_N_Proteobacteria"/>
</dbReference>
<sequence>MDGIPIYTNSYFEYYLTVLGWFINNGIWDLLVETGLFATPFFAHLIRLWLKVREEGDDEGNKGKLLLNRIEHAFYLSIVVILFTCMPLFTINVNNITYDETRSKQCKVSIISPQQSSMSYMQTTLDGQQAKMPLWWAFTTVVSKAVTQAAITTIPCSPDIRQLRFEVNNTLITSAVLRQEVQDFFEQCYVPARKKIKRKNVKTNEVQDRDLDWIGSRLMVETPNLYDSYRAKMPRPEFPYDPKRDQALPNTGKGGFPKCNEWWDKPGVGLKARLLEQYSPSTIASFKQTYDLDKNYYNANPKRISDSEMADVLVRNLVKPEKMAVSNGKIYSNLSSDIISDDASGFFSGLRSGLSKLVAGAGTTTTLAVATPGFDAMRQALPMIQGLLSVVFVISIPFVMVFSGYSMKAAMVMTFIQFGLYFLTFWWELARWLDSSLLSGLYGSDTHSYFNLYGLENTEDDTVVKLVIGAMYIVFPGFFMMAMGKAGVAMGSIVEHLNAGSHKVQTGGEKYSQTAANTVESKIGIK</sequence>
<protein>
    <submittedName>
        <fullName evidence="3">Conjugal transfer protein TraG</fullName>
    </submittedName>
</protein>
<name>A0A0A2XNS7_9PAST</name>
<keyword evidence="1" id="KW-0472">Membrane</keyword>
<accession>A0A0A2XNS7</accession>